<dbReference type="Proteomes" id="UP000780801">
    <property type="component" value="Unassembled WGS sequence"/>
</dbReference>
<feature type="compositionally biased region" description="Low complexity" evidence="1">
    <location>
        <begin position="58"/>
        <end position="94"/>
    </location>
</feature>
<feature type="compositionally biased region" description="Low complexity" evidence="1">
    <location>
        <begin position="12"/>
        <end position="26"/>
    </location>
</feature>
<name>A0A9P6FJU8_9FUNG</name>
<dbReference type="EMBL" id="JAABOA010006697">
    <property type="protein sequence ID" value="KAF9555721.1"/>
    <property type="molecule type" value="Genomic_DNA"/>
</dbReference>
<protein>
    <submittedName>
        <fullName evidence="2">Uncharacterized protein</fullName>
    </submittedName>
</protein>
<proteinExistence type="predicted"/>
<feature type="region of interest" description="Disordered" evidence="1">
    <location>
        <begin position="1"/>
        <end position="103"/>
    </location>
</feature>
<reference evidence="2" key="1">
    <citation type="journal article" date="2020" name="Fungal Divers.">
        <title>Resolving the Mortierellaceae phylogeny through synthesis of multi-gene phylogenetics and phylogenomics.</title>
        <authorList>
            <person name="Vandepol N."/>
            <person name="Liber J."/>
            <person name="Desiro A."/>
            <person name="Na H."/>
            <person name="Kennedy M."/>
            <person name="Barry K."/>
            <person name="Grigoriev I.V."/>
            <person name="Miller A.N."/>
            <person name="O'Donnell K."/>
            <person name="Stajich J.E."/>
            <person name="Bonito G."/>
        </authorList>
    </citation>
    <scope>NUCLEOTIDE SEQUENCE</scope>
    <source>
        <strain evidence="2">KOD1015</strain>
    </source>
</reference>
<comment type="caution">
    <text evidence="2">The sequence shown here is derived from an EMBL/GenBank/DDBJ whole genome shotgun (WGS) entry which is preliminary data.</text>
</comment>
<accession>A0A9P6FJU8</accession>
<dbReference type="AlphaFoldDB" id="A0A9P6FJU8"/>
<feature type="compositionally biased region" description="Polar residues" evidence="1">
    <location>
        <begin position="146"/>
        <end position="156"/>
    </location>
</feature>
<dbReference type="OrthoDB" id="590761at2759"/>
<sequence>MSDRSKSHLGTSSSQPSSGSAWSSPSRKALATPERAHSGEHDISSFSSASPSGGGAGVSSASKISSITQSPSSSGGLGASSGTTSSHPPSQSQPLNMEALAARFADTKDKFSKLQLSPALAAPANFPDKERRNPIGGSFVPPSPPTTHKVQRTASLTHGHPSNPSMSPRISSSKLQPGHLAQSVDMRRTASHNNAFSAGLGVSVTSNQGQHDQGHHNSGYHGLNSSGGLVDGNANGSYGGISG</sequence>
<feature type="compositionally biased region" description="Low complexity" evidence="1">
    <location>
        <begin position="161"/>
        <end position="173"/>
    </location>
</feature>
<evidence type="ECO:0000256" key="1">
    <source>
        <dbReference type="SAM" id="MobiDB-lite"/>
    </source>
</evidence>
<gene>
    <name evidence="2" type="ORF">BGW38_009222</name>
</gene>
<evidence type="ECO:0000313" key="3">
    <source>
        <dbReference type="Proteomes" id="UP000780801"/>
    </source>
</evidence>
<evidence type="ECO:0000313" key="2">
    <source>
        <dbReference type="EMBL" id="KAF9555721.1"/>
    </source>
</evidence>
<feature type="non-terminal residue" evidence="2">
    <location>
        <position position="243"/>
    </location>
</feature>
<organism evidence="2 3">
    <name type="scientific">Lunasporangiospora selenospora</name>
    <dbReference type="NCBI Taxonomy" id="979761"/>
    <lineage>
        <taxon>Eukaryota</taxon>
        <taxon>Fungi</taxon>
        <taxon>Fungi incertae sedis</taxon>
        <taxon>Mucoromycota</taxon>
        <taxon>Mortierellomycotina</taxon>
        <taxon>Mortierellomycetes</taxon>
        <taxon>Mortierellales</taxon>
        <taxon>Mortierellaceae</taxon>
        <taxon>Lunasporangiospora</taxon>
    </lineage>
</organism>
<feature type="region of interest" description="Disordered" evidence="1">
    <location>
        <begin position="202"/>
        <end position="243"/>
    </location>
</feature>
<feature type="compositionally biased region" description="Basic and acidic residues" evidence="1">
    <location>
        <begin position="34"/>
        <end position="43"/>
    </location>
</feature>
<keyword evidence="3" id="KW-1185">Reference proteome</keyword>
<feature type="region of interest" description="Disordered" evidence="1">
    <location>
        <begin position="116"/>
        <end position="181"/>
    </location>
</feature>